<dbReference type="AlphaFoldDB" id="A0AAE0CG77"/>
<name>A0AAE0CG77_9CHLO</name>
<accession>A0AAE0CG77</accession>
<proteinExistence type="predicted"/>
<dbReference type="Proteomes" id="UP001190700">
    <property type="component" value="Unassembled WGS sequence"/>
</dbReference>
<reference evidence="1 2" key="1">
    <citation type="journal article" date="2015" name="Genome Biol. Evol.">
        <title>Comparative Genomics of a Bacterivorous Green Alga Reveals Evolutionary Causalities and Consequences of Phago-Mixotrophic Mode of Nutrition.</title>
        <authorList>
            <person name="Burns J.A."/>
            <person name="Paasch A."/>
            <person name="Narechania A."/>
            <person name="Kim E."/>
        </authorList>
    </citation>
    <scope>NUCLEOTIDE SEQUENCE [LARGE SCALE GENOMIC DNA]</scope>
    <source>
        <strain evidence="1 2">PLY_AMNH</strain>
    </source>
</reference>
<sequence>MRTYAIDAATKSILLNAPRACLSDPEVTAIYWYIDKNNQYVGACEEFPDSTSKCVIDKGVVRNQFCQTPNLRIDDKGLPDVTPGKAFVTFADSSWKVVKYEHDILVGANAPSTLNVLYDTDSVRNTPFAINLGEAQISYTAPNCNAKGCTENTFYRAWGDGTLCDDGSDASASASTCNVTVNISPTYNREIEIFVCVIHDAGGVKSCHARDHAYDNSSVAASAPPVNTTSAAYHYCQKDLEKRRNVFSTSYEALYKTCNSTYAAPCELKSMDLNAVCDGPYVPAALTGHSELSRYCAYPMTANGIDQDGMRYFTIVNNCSRAISIVFDTVTNYPEFFYNESRPDWLPGDEGGVLLDPHTNATTVISEKADASRLSIKYGCDKLENLVKGNRMTNGIAASNVDITYVSSDTFCESGNCASAPDANTCGRFAKKDSYGVYSQEIATPPGTLFEYSLCYSRRARDICYAARTYTDHGETLTMGTADGDRCDYHTGDADVFDFSHVNGADTIGFLFEVANYSKSADASADTRECESVLVPTFDMHRCPKMLRVKKYTSRAGWTDEWKPHARYLDAEETGACMNLVDFAKSNPGIDTANGVATSVAFYNALLPYYGWAHLNATTPCKNQFEGTQCYHVFDRNNRSLFRHEYYTHLVSCDTVNTKYANASWTCPTGLGEYEEGNLFGCTPVGRTRRDDYSVCYPGDFPVLTDKRGIRYNSSRIKDTVYNSSYFNAYNYQFDDISSTKTCRFSDFKLTLCPSESGQESTPPPLYIPENLSTPCMLAWRDDEAPRLVYYTLSAARASRIDSSQQVFEFQTASTPIIHYSCVNAVNGDSSNCAAPVTKTPAGIPVCTYYDK</sequence>
<evidence type="ECO:0000313" key="2">
    <source>
        <dbReference type="Proteomes" id="UP001190700"/>
    </source>
</evidence>
<keyword evidence="2" id="KW-1185">Reference proteome</keyword>
<organism evidence="1 2">
    <name type="scientific">Cymbomonas tetramitiformis</name>
    <dbReference type="NCBI Taxonomy" id="36881"/>
    <lineage>
        <taxon>Eukaryota</taxon>
        <taxon>Viridiplantae</taxon>
        <taxon>Chlorophyta</taxon>
        <taxon>Pyramimonadophyceae</taxon>
        <taxon>Pyramimonadales</taxon>
        <taxon>Pyramimonadaceae</taxon>
        <taxon>Cymbomonas</taxon>
    </lineage>
</organism>
<gene>
    <name evidence="1" type="ORF">CYMTET_37364</name>
</gene>
<comment type="caution">
    <text evidence="1">The sequence shown here is derived from an EMBL/GenBank/DDBJ whole genome shotgun (WGS) entry which is preliminary data.</text>
</comment>
<protein>
    <submittedName>
        <fullName evidence="1">Uncharacterized protein</fullName>
    </submittedName>
</protein>
<dbReference type="EMBL" id="LGRX02024847">
    <property type="protein sequence ID" value="KAK3253365.1"/>
    <property type="molecule type" value="Genomic_DNA"/>
</dbReference>
<evidence type="ECO:0000313" key="1">
    <source>
        <dbReference type="EMBL" id="KAK3253365.1"/>
    </source>
</evidence>